<dbReference type="EMBL" id="JAPVES010000030">
    <property type="protein sequence ID" value="MCZ3372938.1"/>
    <property type="molecule type" value="Genomic_DNA"/>
</dbReference>
<dbReference type="EMBL" id="JAPVER010000018">
    <property type="protein sequence ID" value="MCZ3365183.1"/>
    <property type="molecule type" value="Genomic_DNA"/>
</dbReference>
<feature type="transmembrane region" description="Helical" evidence="1">
    <location>
        <begin position="101"/>
        <end position="124"/>
    </location>
</feature>
<sequence length="126" mass="13034">MDWKIIGISALINAVITSVLSLIFFPLAFLGPIIGGFLSSYPSEGFEDYEGMDEKDGAVVGAISGLIGGLIIALILILGFGNISAIGLKIGLDNVLTTGYVVLQLSIIISLVLSLIGGVIGVVVKR</sequence>
<name>A0A9E4ZX07_9EURY</name>
<gene>
    <name evidence="3" type="ORF">O3H35_09865</name>
    <name evidence="2" type="ORF">O3H54_04745</name>
</gene>
<keyword evidence="1" id="KW-0812">Transmembrane</keyword>
<evidence type="ECO:0000256" key="1">
    <source>
        <dbReference type="SAM" id="Phobius"/>
    </source>
</evidence>
<keyword evidence="4" id="KW-1185">Reference proteome</keyword>
<feature type="transmembrane region" description="Helical" evidence="1">
    <location>
        <begin position="58"/>
        <end position="80"/>
    </location>
</feature>
<keyword evidence="1" id="KW-1133">Transmembrane helix</keyword>
<protein>
    <submittedName>
        <fullName evidence="2">DUF5518 domain-containing protein</fullName>
    </submittedName>
</protein>
<comment type="caution">
    <text evidence="2">The sequence shown here is derived from an EMBL/GenBank/DDBJ whole genome shotgun (WGS) entry which is preliminary data.</text>
</comment>
<proteinExistence type="predicted"/>
<dbReference type="InterPro" id="IPR040493">
    <property type="entry name" value="DUF5518"/>
</dbReference>
<dbReference type="RefSeq" id="WP_048080577.1">
    <property type="nucleotide sequence ID" value="NZ_JAPVER010000018.1"/>
</dbReference>
<evidence type="ECO:0000313" key="2">
    <source>
        <dbReference type="EMBL" id="MCZ3365183.1"/>
    </source>
</evidence>
<dbReference type="Proteomes" id="UP001074446">
    <property type="component" value="Unassembled WGS sequence"/>
</dbReference>
<evidence type="ECO:0000313" key="4">
    <source>
        <dbReference type="Proteomes" id="UP001068021"/>
    </source>
</evidence>
<accession>A0A9E4ZX07</accession>
<feature type="transmembrane region" description="Helical" evidence="1">
    <location>
        <begin position="12"/>
        <end position="38"/>
    </location>
</feature>
<dbReference type="Proteomes" id="UP001068021">
    <property type="component" value="Unassembled WGS sequence"/>
</dbReference>
<dbReference type="AlphaFoldDB" id="A0A9E4ZX07"/>
<evidence type="ECO:0000313" key="3">
    <source>
        <dbReference type="EMBL" id="MCZ3372938.1"/>
    </source>
</evidence>
<dbReference type="Pfam" id="PF17647">
    <property type="entry name" value="DUF5518"/>
    <property type="match status" value="1"/>
</dbReference>
<organism evidence="2 4">
    <name type="scientific">Methanobacterium veterum</name>
    <dbReference type="NCBI Taxonomy" id="408577"/>
    <lineage>
        <taxon>Archaea</taxon>
        <taxon>Methanobacteriati</taxon>
        <taxon>Methanobacteriota</taxon>
        <taxon>Methanomada group</taxon>
        <taxon>Methanobacteria</taxon>
        <taxon>Methanobacteriales</taxon>
        <taxon>Methanobacteriaceae</taxon>
        <taxon>Methanobacterium</taxon>
    </lineage>
</organism>
<reference evidence="2" key="1">
    <citation type="submission" date="2022-12" db="EMBL/GenBank/DDBJ databases">
        <title>Reclassification of two methanogenic archaea species isolated from the Kolyma lowland permafrost.</title>
        <authorList>
            <person name="Trubitsyn V.E."/>
            <person name="Rivkina E.M."/>
            <person name="Shcherbakova V.A."/>
        </authorList>
    </citation>
    <scope>NUCLEOTIDE SEQUENCE</scope>
    <source>
        <strain evidence="2">M2</strain>
        <strain evidence="3">MK4</strain>
    </source>
</reference>
<keyword evidence="1" id="KW-0472">Membrane</keyword>